<reference evidence="3" key="1">
    <citation type="journal article" date="2014" name="Front. Microbiol.">
        <title>High frequency of phylogenetically diverse reductive dehalogenase-homologous genes in deep subseafloor sedimentary metagenomes.</title>
        <authorList>
            <person name="Kawai M."/>
            <person name="Futagami T."/>
            <person name="Toyoda A."/>
            <person name="Takaki Y."/>
            <person name="Nishi S."/>
            <person name="Hori S."/>
            <person name="Arai W."/>
            <person name="Tsubouchi T."/>
            <person name="Morono Y."/>
            <person name="Uchiyama I."/>
            <person name="Ito T."/>
            <person name="Fujiyama A."/>
            <person name="Inagaki F."/>
            <person name="Takami H."/>
        </authorList>
    </citation>
    <scope>NUCLEOTIDE SEQUENCE</scope>
    <source>
        <strain evidence="3">Expedition CK06-06</strain>
    </source>
</reference>
<gene>
    <name evidence="3" type="ORF">S01H4_54673</name>
</gene>
<dbReference type="InterPro" id="IPR050523">
    <property type="entry name" value="AKR_Detox_Biosynth"/>
</dbReference>
<accession>X1F222</accession>
<dbReference type="InterPro" id="IPR036812">
    <property type="entry name" value="NAD(P)_OxRdtase_dom_sf"/>
</dbReference>
<evidence type="ECO:0000313" key="3">
    <source>
        <dbReference type="EMBL" id="GAH14868.1"/>
    </source>
</evidence>
<dbReference type="PANTHER" id="PTHR43364">
    <property type="entry name" value="NADH-SPECIFIC METHYLGLYOXAL REDUCTASE-RELATED"/>
    <property type="match status" value="1"/>
</dbReference>
<dbReference type="Gene3D" id="3.20.20.100">
    <property type="entry name" value="NADP-dependent oxidoreductase domain"/>
    <property type="match status" value="1"/>
</dbReference>
<organism evidence="3">
    <name type="scientific">marine sediment metagenome</name>
    <dbReference type="NCBI Taxonomy" id="412755"/>
    <lineage>
        <taxon>unclassified sequences</taxon>
        <taxon>metagenomes</taxon>
        <taxon>ecological metagenomes</taxon>
    </lineage>
</organism>
<comment type="caution">
    <text evidence="3">The sequence shown here is derived from an EMBL/GenBank/DDBJ whole genome shotgun (WGS) entry which is preliminary data.</text>
</comment>
<dbReference type="EMBL" id="BART01031480">
    <property type="protein sequence ID" value="GAH14868.1"/>
    <property type="molecule type" value="Genomic_DNA"/>
</dbReference>
<evidence type="ECO:0000259" key="2">
    <source>
        <dbReference type="Pfam" id="PF00248"/>
    </source>
</evidence>
<evidence type="ECO:0000256" key="1">
    <source>
        <dbReference type="ARBA" id="ARBA00023002"/>
    </source>
</evidence>
<dbReference type="GO" id="GO:0005829">
    <property type="term" value="C:cytosol"/>
    <property type="evidence" value="ECO:0007669"/>
    <property type="project" value="TreeGrafter"/>
</dbReference>
<proteinExistence type="predicted"/>
<dbReference type="Pfam" id="PF00248">
    <property type="entry name" value="Aldo_ket_red"/>
    <property type="match status" value="1"/>
</dbReference>
<dbReference type="PANTHER" id="PTHR43364:SF4">
    <property type="entry name" value="NAD(P)-LINKED OXIDOREDUCTASE SUPERFAMILY PROTEIN"/>
    <property type="match status" value="1"/>
</dbReference>
<name>X1F222_9ZZZZ</name>
<dbReference type="SUPFAM" id="SSF51430">
    <property type="entry name" value="NAD(P)-linked oxidoreductase"/>
    <property type="match status" value="1"/>
</dbReference>
<sequence length="232" mass="25904">MNKKDDRCSMERGKFIKILAAAAVSKTALLAAAGFETKAQTKPDKLIHRNEQPTMTYRKLGRTNFMSSRLVFGCGGSLLSSKNVRLLDRTLEAGINHYDVGAEIAYKGSERRLAPFLKAHRGKIWVASKARLSVRVKPEDSITLEKARTAAKNWTKQINSSLINLQAEYIDAYYLMDVSNPTFIRSEEIYKAFLDAKAAGKVGHFGLSAHTNTQKVLEAAIETGWYDLAMER</sequence>
<feature type="domain" description="NADP-dependent oxidoreductase" evidence="2">
    <location>
        <begin position="81"/>
        <end position="228"/>
    </location>
</feature>
<dbReference type="AlphaFoldDB" id="X1F222"/>
<protein>
    <recommendedName>
        <fullName evidence="2">NADP-dependent oxidoreductase domain-containing protein</fullName>
    </recommendedName>
</protein>
<keyword evidence="1" id="KW-0560">Oxidoreductase</keyword>
<dbReference type="InterPro" id="IPR023210">
    <property type="entry name" value="NADP_OxRdtase_dom"/>
</dbReference>
<dbReference type="GO" id="GO:0016491">
    <property type="term" value="F:oxidoreductase activity"/>
    <property type="evidence" value="ECO:0007669"/>
    <property type="project" value="UniProtKB-KW"/>
</dbReference>